<keyword evidence="4 8" id="KW-0031">Aminopeptidase</keyword>
<reference evidence="11" key="1">
    <citation type="journal article" date="2019" name="Int. J. Syst. Evol. Microbiol.">
        <title>The Global Catalogue of Microorganisms (GCM) 10K type strain sequencing project: providing services to taxonomists for standard genome sequencing and annotation.</title>
        <authorList>
            <consortium name="The Broad Institute Genomics Platform"/>
            <consortium name="The Broad Institute Genome Sequencing Center for Infectious Disease"/>
            <person name="Wu L."/>
            <person name="Ma J."/>
        </authorList>
    </citation>
    <scope>NUCLEOTIDE SEQUENCE [LARGE SCALE GENOMIC DNA]</scope>
    <source>
        <strain evidence="11">NBRC 105830</strain>
    </source>
</reference>
<dbReference type="EMBL" id="BSUJ01000001">
    <property type="protein sequence ID" value="GMA19932.1"/>
    <property type="molecule type" value="Genomic_DNA"/>
</dbReference>
<evidence type="ECO:0000313" key="10">
    <source>
        <dbReference type="EMBL" id="GMA19932.1"/>
    </source>
</evidence>
<comment type="subcellular location">
    <subcellularLocation>
        <location evidence="8">Cytoplasm</location>
    </subcellularLocation>
</comment>
<dbReference type="EC" id="3.4.11.10" evidence="8"/>
<feature type="binding site" evidence="8">
    <location>
        <position position="345"/>
    </location>
    <ligand>
        <name>Mn(2+)</name>
        <dbReference type="ChEBI" id="CHEBI:29035"/>
        <label>1</label>
    </ligand>
</feature>
<dbReference type="RefSeq" id="WP_241444574.1">
    <property type="nucleotide sequence ID" value="NZ_BSUJ01000001.1"/>
</dbReference>
<dbReference type="Pfam" id="PF00883">
    <property type="entry name" value="Peptidase_M17"/>
    <property type="match status" value="1"/>
</dbReference>
<dbReference type="EC" id="3.4.11.1" evidence="8"/>
<comment type="cofactor">
    <cofactor evidence="8">
        <name>Mn(2+)</name>
        <dbReference type="ChEBI" id="CHEBI:29035"/>
    </cofactor>
    <text evidence="8">Binds 2 manganese ions per subunit.</text>
</comment>
<comment type="caution">
    <text evidence="10">The sequence shown here is derived from an EMBL/GenBank/DDBJ whole genome shotgun (WGS) entry which is preliminary data.</text>
</comment>
<dbReference type="CDD" id="cd00433">
    <property type="entry name" value="Peptidase_M17"/>
    <property type="match status" value="1"/>
</dbReference>
<comment type="catalytic activity">
    <reaction evidence="1 8">
        <text>Release of an N-terminal amino acid, Xaa-|-Yaa-, in which Xaa is preferably Leu, but may be other amino acids including Pro although not Arg or Lys, and Yaa may be Pro. Amino acid amides and methyl esters are also readily hydrolyzed, but rates on arylamides are exceedingly low.</text>
        <dbReference type="EC" id="3.4.11.1"/>
    </reaction>
</comment>
<dbReference type="InterPro" id="IPR011356">
    <property type="entry name" value="Leucine_aapep/pepB"/>
</dbReference>
<feature type="active site" evidence="8">
    <location>
        <position position="349"/>
    </location>
</feature>
<dbReference type="HAMAP" id="MF_00181">
    <property type="entry name" value="Cytosol_peptidase_M17"/>
    <property type="match status" value="1"/>
</dbReference>
<dbReference type="Gene3D" id="3.40.220.10">
    <property type="entry name" value="Leucine Aminopeptidase, subunit E, domain 1"/>
    <property type="match status" value="1"/>
</dbReference>
<keyword evidence="11" id="KW-1185">Reference proteome</keyword>
<dbReference type="NCBIfam" id="NF002073">
    <property type="entry name" value="PRK00913.1-2"/>
    <property type="match status" value="1"/>
</dbReference>
<protein>
    <recommendedName>
        <fullName evidence="8">Probable cytosol aminopeptidase</fullName>
        <ecNumber evidence="8">3.4.11.1</ecNumber>
    </recommendedName>
    <alternativeName>
        <fullName evidence="8">Leucine aminopeptidase</fullName>
        <shortName evidence="8">LAP</shortName>
        <ecNumber evidence="8">3.4.11.10</ecNumber>
    </alternativeName>
    <alternativeName>
        <fullName evidence="8">Leucyl aminopeptidase</fullName>
    </alternativeName>
</protein>
<dbReference type="InterPro" id="IPR000819">
    <property type="entry name" value="Peptidase_M17_C"/>
</dbReference>
<feature type="binding site" evidence="8">
    <location>
        <position position="268"/>
    </location>
    <ligand>
        <name>Mn(2+)</name>
        <dbReference type="ChEBI" id="CHEBI:29035"/>
        <label>1</label>
    </ligand>
</feature>
<evidence type="ECO:0000256" key="7">
    <source>
        <dbReference type="ARBA" id="ARBA00049972"/>
    </source>
</evidence>
<dbReference type="PANTHER" id="PTHR11963:SF23">
    <property type="entry name" value="CYTOSOL AMINOPEPTIDASE"/>
    <property type="match status" value="1"/>
</dbReference>
<sequence length="506" mass="51873">MPTLRATSRPLDASVVDVLVLTAATTDGIARVLAPTDLPDEAVAHLDAQLAALASSTGADQATLLAAVPGVDAPLVAVAGLGELATEETATVLRSSIGAAVRSLTKGGRVIVALGADQDASDELLEAATLGALLGSYRQQGVRGTSKTPAEVGELTVWTPRAKQGPVKALLARAEAAATASAYARDLVNTPPNLLYPETFADKVRADAAGTKVSVKVLDEQDLIKGGYGGILAVGMGSEHKPRLVSMTYAPAKAKVHLALVGKGITFDSGGLDIKPANGMYEMKSDMAGAAAVAATVFAIAELGLPIKVTGWLGLAENMPSGSAYRASDVVTMRSSMTVEVSNTDAEGRMVLGDAIAAAGEQKPDAIIDIATLTGHQVIAFGHEIAAVMGNDDAFRALVLAAGAEDGEELWPMPLPKSYRKALDTECADIAHKGGREGGMLHAGLFLREFVPTAEDGTQLPWAHLDIAGPSFTSTPRGPFGKGGTGFGTGTLLGVAERLAERGSVR</sequence>
<comment type="catalytic activity">
    <reaction evidence="2 8">
        <text>Release of an N-terminal amino acid, preferentially leucine, but not glutamic or aspartic acids.</text>
        <dbReference type="EC" id="3.4.11.10"/>
    </reaction>
</comment>
<evidence type="ECO:0000256" key="5">
    <source>
        <dbReference type="ARBA" id="ARBA00022670"/>
    </source>
</evidence>
<dbReference type="Pfam" id="PF02789">
    <property type="entry name" value="Peptidase_M17_N"/>
    <property type="match status" value="1"/>
</dbReference>
<dbReference type="GO" id="GO:0004177">
    <property type="term" value="F:aminopeptidase activity"/>
    <property type="evidence" value="ECO:0007669"/>
    <property type="project" value="UniProtKB-KW"/>
</dbReference>
<keyword evidence="8" id="KW-0963">Cytoplasm</keyword>
<feature type="binding site" evidence="8">
    <location>
        <position position="347"/>
    </location>
    <ligand>
        <name>Mn(2+)</name>
        <dbReference type="ChEBI" id="CHEBI:29035"/>
        <label>2</label>
    </ligand>
</feature>
<comment type="function">
    <text evidence="7 8">Presumably involved in the processing and regular turnover of intracellular proteins. Catalyzes the removal of unsubstituted N-terminal amino acids from various peptides.</text>
</comment>
<comment type="similarity">
    <text evidence="3 8">Belongs to the peptidase M17 family.</text>
</comment>
<feature type="binding site" evidence="8">
    <location>
        <position position="268"/>
    </location>
    <ligand>
        <name>Mn(2+)</name>
        <dbReference type="ChEBI" id="CHEBI:29035"/>
        <label>2</label>
    </ligand>
</feature>
<dbReference type="PRINTS" id="PR00481">
    <property type="entry name" value="LAMNOPPTDASE"/>
</dbReference>
<keyword evidence="6 8" id="KW-0378">Hydrolase</keyword>
<dbReference type="PANTHER" id="PTHR11963">
    <property type="entry name" value="LEUCINE AMINOPEPTIDASE-RELATED"/>
    <property type="match status" value="1"/>
</dbReference>
<evidence type="ECO:0000313" key="11">
    <source>
        <dbReference type="Proteomes" id="UP001157109"/>
    </source>
</evidence>
<feature type="binding site" evidence="8">
    <location>
        <position position="347"/>
    </location>
    <ligand>
        <name>Mn(2+)</name>
        <dbReference type="ChEBI" id="CHEBI:29035"/>
        <label>1</label>
    </ligand>
</feature>
<dbReference type="SUPFAM" id="SSF52949">
    <property type="entry name" value="Macro domain-like"/>
    <property type="match status" value="1"/>
</dbReference>
<evidence type="ECO:0000259" key="9">
    <source>
        <dbReference type="PROSITE" id="PS00631"/>
    </source>
</evidence>
<dbReference type="InterPro" id="IPR043472">
    <property type="entry name" value="Macro_dom-like"/>
</dbReference>
<keyword evidence="5 8" id="KW-0645">Protease</keyword>
<feature type="binding site" evidence="8">
    <location>
        <position position="263"/>
    </location>
    <ligand>
        <name>Mn(2+)</name>
        <dbReference type="ChEBI" id="CHEBI:29035"/>
        <label>2</label>
    </ligand>
</feature>
<evidence type="ECO:0000256" key="4">
    <source>
        <dbReference type="ARBA" id="ARBA00022438"/>
    </source>
</evidence>
<evidence type="ECO:0000256" key="8">
    <source>
        <dbReference type="HAMAP-Rule" id="MF_00181"/>
    </source>
</evidence>
<evidence type="ECO:0000256" key="1">
    <source>
        <dbReference type="ARBA" id="ARBA00000135"/>
    </source>
</evidence>
<organism evidence="10 11">
    <name type="scientific">Arsenicicoccus piscis</name>
    <dbReference type="NCBI Taxonomy" id="673954"/>
    <lineage>
        <taxon>Bacteria</taxon>
        <taxon>Bacillati</taxon>
        <taxon>Actinomycetota</taxon>
        <taxon>Actinomycetes</taxon>
        <taxon>Micrococcales</taxon>
        <taxon>Intrasporangiaceae</taxon>
        <taxon>Arsenicicoccus</taxon>
    </lineage>
</organism>
<feature type="binding site" evidence="8">
    <location>
        <position position="286"/>
    </location>
    <ligand>
        <name>Mn(2+)</name>
        <dbReference type="ChEBI" id="CHEBI:29035"/>
        <label>2</label>
    </ligand>
</feature>
<keyword evidence="8" id="KW-0464">Manganese</keyword>
<accession>A0ABQ6HNM2</accession>
<evidence type="ECO:0000256" key="6">
    <source>
        <dbReference type="ARBA" id="ARBA00022801"/>
    </source>
</evidence>
<dbReference type="Gene3D" id="3.40.630.10">
    <property type="entry name" value="Zn peptidases"/>
    <property type="match status" value="1"/>
</dbReference>
<keyword evidence="8" id="KW-0479">Metal-binding</keyword>
<feature type="active site" evidence="8">
    <location>
        <position position="275"/>
    </location>
</feature>
<dbReference type="PROSITE" id="PS00631">
    <property type="entry name" value="CYTOSOL_AP"/>
    <property type="match status" value="1"/>
</dbReference>
<dbReference type="Proteomes" id="UP001157109">
    <property type="component" value="Unassembled WGS sequence"/>
</dbReference>
<gene>
    <name evidence="8 10" type="primary">pepA</name>
    <name evidence="10" type="ORF">GCM10025862_19530</name>
</gene>
<feature type="domain" description="Cytosol aminopeptidase" evidence="9">
    <location>
        <begin position="343"/>
        <end position="350"/>
    </location>
</feature>
<name>A0ABQ6HNM2_9MICO</name>
<dbReference type="InterPro" id="IPR023042">
    <property type="entry name" value="Peptidase_M17_leu_NH2_pept"/>
</dbReference>
<dbReference type="InterPro" id="IPR008283">
    <property type="entry name" value="Peptidase_M17_N"/>
</dbReference>
<proteinExistence type="inferred from homology"/>
<evidence type="ECO:0000256" key="3">
    <source>
        <dbReference type="ARBA" id="ARBA00009528"/>
    </source>
</evidence>
<dbReference type="SUPFAM" id="SSF53187">
    <property type="entry name" value="Zn-dependent exopeptidases"/>
    <property type="match status" value="1"/>
</dbReference>
<evidence type="ECO:0000256" key="2">
    <source>
        <dbReference type="ARBA" id="ARBA00000967"/>
    </source>
</evidence>